<dbReference type="GO" id="GO:0003676">
    <property type="term" value="F:nucleic acid binding"/>
    <property type="evidence" value="ECO:0007669"/>
    <property type="project" value="InterPro"/>
</dbReference>
<dbReference type="OrthoDB" id="11472at2157"/>
<reference evidence="2" key="1">
    <citation type="submission" date="2021-03" db="EMBL/GenBank/DDBJ databases">
        <title>Genomic Encyclopedia of Type Strains, Phase IV (KMG-V): Genome sequencing to study the core and pangenomes of soil and plant-associated prokaryotes.</title>
        <authorList>
            <person name="Whitman W."/>
        </authorList>
    </citation>
    <scope>NUCLEOTIDE SEQUENCE</scope>
    <source>
        <strain evidence="2">C4</strain>
    </source>
</reference>
<keyword evidence="2" id="KW-0540">Nuclease</keyword>
<protein>
    <submittedName>
        <fullName evidence="2">5-methylcytosine-specific restriction endonuclease McrA</fullName>
    </submittedName>
</protein>
<keyword evidence="2" id="KW-0378">Hydrolase</keyword>
<dbReference type="InterPro" id="IPR003615">
    <property type="entry name" value="HNH_nuc"/>
</dbReference>
<dbReference type="Proteomes" id="UP000740329">
    <property type="component" value="Unassembled WGS sequence"/>
</dbReference>
<proteinExistence type="predicted"/>
<evidence type="ECO:0000313" key="3">
    <source>
        <dbReference type="Proteomes" id="UP000740329"/>
    </source>
</evidence>
<name>A0A8J7S5G4_METVO</name>
<feature type="domain" description="HNH" evidence="1">
    <location>
        <begin position="68"/>
        <end position="119"/>
    </location>
</feature>
<dbReference type="EMBL" id="JAGGMV010000004">
    <property type="protein sequence ID" value="MBP2201885.1"/>
    <property type="molecule type" value="Genomic_DNA"/>
</dbReference>
<organism evidence="2 3">
    <name type="scientific">Methanococcus voltae</name>
    <dbReference type="NCBI Taxonomy" id="2188"/>
    <lineage>
        <taxon>Archaea</taxon>
        <taxon>Methanobacteriati</taxon>
        <taxon>Methanobacteriota</taxon>
        <taxon>Methanomada group</taxon>
        <taxon>Methanococci</taxon>
        <taxon>Methanococcales</taxon>
        <taxon>Methanococcaceae</taxon>
        <taxon>Methanococcus</taxon>
    </lineage>
</organism>
<dbReference type="InterPro" id="IPR002711">
    <property type="entry name" value="HNH"/>
</dbReference>
<dbReference type="CDD" id="cd00085">
    <property type="entry name" value="HNHc"/>
    <property type="match status" value="1"/>
</dbReference>
<dbReference type="GO" id="GO:0008270">
    <property type="term" value="F:zinc ion binding"/>
    <property type="evidence" value="ECO:0007669"/>
    <property type="project" value="InterPro"/>
</dbReference>
<evidence type="ECO:0000259" key="1">
    <source>
        <dbReference type="Pfam" id="PF01844"/>
    </source>
</evidence>
<evidence type="ECO:0000313" key="2">
    <source>
        <dbReference type="EMBL" id="MBP2201885.1"/>
    </source>
</evidence>
<gene>
    <name evidence="2" type="ORF">J3E07_001325</name>
</gene>
<sequence>MPDKEVKTVEDMIYYQYAKIMAKSASRNGKKMGYGFIKTKFRNLKSGKISWSSIMREDLQFVESEKKCIYCGCTENLTKDHIIPKSLKVNERCKDCDNIQGIHNIIWACKSCNSKKGKRGLYEVYNRIYPEDDKFFDKIPSLVEKKYLKLVYRCCSCANKLDCEIDSKEGSVLDIDCCLKEFK</sequence>
<keyword evidence="2" id="KW-0255">Endonuclease</keyword>
<accession>A0A8J7S5G4</accession>
<dbReference type="Gene3D" id="1.10.30.50">
    <property type="match status" value="1"/>
</dbReference>
<dbReference type="RefSeq" id="WP_209591413.1">
    <property type="nucleotide sequence ID" value="NZ_JAGGMU010000004.1"/>
</dbReference>
<dbReference type="AlphaFoldDB" id="A0A8J7S5G4"/>
<dbReference type="GO" id="GO:0004519">
    <property type="term" value="F:endonuclease activity"/>
    <property type="evidence" value="ECO:0007669"/>
    <property type="project" value="UniProtKB-KW"/>
</dbReference>
<comment type="caution">
    <text evidence="2">The sequence shown here is derived from an EMBL/GenBank/DDBJ whole genome shotgun (WGS) entry which is preliminary data.</text>
</comment>
<dbReference type="Pfam" id="PF01844">
    <property type="entry name" value="HNH"/>
    <property type="match status" value="1"/>
</dbReference>